<dbReference type="PRINTS" id="PR00423">
    <property type="entry name" value="CELLDVISFTSZ"/>
</dbReference>
<protein>
    <recommendedName>
        <fullName evidence="4 5">Cell division protein FtsZ</fullName>
    </recommendedName>
</protein>
<dbReference type="EMBL" id="WHNW01000005">
    <property type="protein sequence ID" value="MPV86278.1"/>
    <property type="molecule type" value="Genomic_DNA"/>
</dbReference>
<proteinExistence type="inferred from homology"/>
<dbReference type="PANTHER" id="PTHR30314">
    <property type="entry name" value="CELL DIVISION PROTEIN FTSZ-RELATED"/>
    <property type="match status" value="1"/>
</dbReference>
<dbReference type="InterPro" id="IPR037103">
    <property type="entry name" value="Tubulin/FtsZ-like_C"/>
</dbReference>
<evidence type="ECO:0000256" key="4">
    <source>
        <dbReference type="HAMAP-Rule" id="MF_00909"/>
    </source>
</evidence>
<keyword evidence="2 4" id="KW-0547">Nucleotide-binding</keyword>
<comment type="subunit">
    <text evidence="4">Homodimer. Polymerizes to form a dynamic ring structure in a strictly GTP-dependent manner. Interacts directly with several other division proteins.</text>
</comment>
<dbReference type="HAMAP" id="MF_00909">
    <property type="entry name" value="FtsZ"/>
    <property type="match status" value="1"/>
</dbReference>
<dbReference type="FunFam" id="3.40.50.1440:FF:000001">
    <property type="entry name" value="Cell division protein FtsZ"/>
    <property type="match status" value="1"/>
</dbReference>
<feature type="region of interest" description="Disordered" evidence="7">
    <location>
        <begin position="330"/>
        <end position="369"/>
    </location>
</feature>
<dbReference type="NCBIfam" id="TIGR00065">
    <property type="entry name" value="ftsZ"/>
    <property type="match status" value="1"/>
</dbReference>
<dbReference type="SMART" id="SM00865">
    <property type="entry name" value="Tubulin_C"/>
    <property type="match status" value="1"/>
</dbReference>
<sequence>MFELMDNSETGVQPAVIKVIGVGGGGGNAVQYMMDRELAGVELYCANTDLQALHVSPVKNKVQLGKEVTRGLGAGANPEIGRKSAVEDKEKLVSILDGTDMLFIAAGMGGGTGTGAAPVIAEIAKELGILTVAVVTKPFTFEGNKRGQAALAGISELSDHVDSLITIPNDRLLAVMGKSANISQAFDTANGVLFGAVQGISDLIVRPGLINVDFADVKTVMSERGIAMMGAGTATGENRAQEAASQAISSPLLENIDLSGAKGVLVNITGGEQFALDELETVGNIIRGIMDEDAMVVIGTVIDKEIEDELRVTIVATGIDNANSDAKIASKAAAQASQAAPAKAPPEPKKRGDSPFELDIPAFLRKKVD</sequence>
<feature type="binding site" evidence="4">
    <location>
        <position position="190"/>
    </location>
    <ligand>
        <name>GTP</name>
        <dbReference type="ChEBI" id="CHEBI:37565"/>
    </ligand>
</feature>
<dbReference type="InterPro" id="IPR008280">
    <property type="entry name" value="Tub_FtsZ_C"/>
</dbReference>
<evidence type="ECO:0000256" key="2">
    <source>
        <dbReference type="ARBA" id="ARBA00022741"/>
    </source>
</evidence>
<keyword evidence="11" id="KW-1185">Reference proteome</keyword>
<dbReference type="GO" id="GO:0043093">
    <property type="term" value="P:FtsZ-dependent cytokinesis"/>
    <property type="evidence" value="ECO:0007669"/>
    <property type="project" value="UniProtKB-UniRule"/>
</dbReference>
<keyword evidence="3 4" id="KW-0342">GTP-binding</keyword>
<keyword evidence="4" id="KW-0963">Cytoplasm</keyword>
<dbReference type="AlphaFoldDB" id="A0A6N7F0G7"/>
<dbReference type="InterPro" id="IPR000158">
    <property type="entry name" value="Cell_div_FtsZ"/>
</dbReference>
<dbReference type="GO" id="GO:0005737">
    <property type="term" value="C:cytoplasm"/>
    <property type="evidence" value="ECO:0007669"/>
    <property type="project" value="UniProtKB-SubCell"/>
</dbReference>
<evidence type="ECO:0000313" key="10">
    <source>
        <dbReference type="EMBL" id="MPV86278.1"/>
    </source>
</evidence>
<dbReference type="SUPFAM" id="SSF55307">
    <property type="entry name" value="Tubulin C-terminal domain-like"/>
    <property type="match status" value="1"/>
</dbReference>
<evidence type="ECO:0000259" key="9">
    <source>
        <dbReference type="SMART" id="SM00865"/>
    </source>
</evidence>
<name>A0A6N7F0G7_9GAMM</name>
<evidence type="ECO:0000259" key="8">
    <source>
        <dbReference type="SMART" id="SM00864"/>
    </source>
</evidence>
<dbReference type="Proteomes" id="UP000471298">
    <property type="component" value="Unassembled WGS sequence"/>
</dbReference>
<dbReference type="InterPro" id="IPR003008">
    <property type="entry name" value="Tubulin_FtsZ_GTPase"/>
</dbReference>
<dbReference type="InterPro" id="IPR024757">
    <property type="entry name" value="FtsZ_C"/>
</dbReference>
<evidence type="ECO:0000256" key="5">
    <source>
        <dbReference type="NCBIfam" id="TIGR00065"/>
    </source>
</evidence>
<dbReference type="InterPro" id="IPR018316">
    <property type="entry name" value="Tubulin/FtsZ_2-layer-sand-dom"/>
</dbReference>
<dbReference type="Pfam" id="PF12327">
    <property type="entry name" value="FtsZ_C"/>
    <property type="match status" value="1"/>
</dbReference>
<dbReference type="PROSITE" id="PS01135">
    <property type="entry name" value="FTSZ_2"/>
    <property type="match status" value="1"/>
</dbReference>
<comment type="caution">
    <text evidence="10">The sequence shown here is derived from an EMBL/GenBank/DDBJ whole genome shotgun (WGS) entry which is preliminary data.</text>
</comment>
<dbReference type="CDD" id="cd02201">
    <property type="entry name" value="FtsZ_type1"/>
    <property type="match status" value="1"/>
</dbReference>
<dbReference type="PANTHER" id="PTHR30314:SF3">
    <property type="entry name" value="MITOCHONDRIAL DIVISION PROTEIN FSZA"/>
    <property type="match status" value="1"/>
</dbReference>
<feature type="binding site" evidence="4">
    <location>
        <begin position="24"/>
        <end position="28"/>
    </location>
    <ligand>
        <name>GTP</name>
        <dbReference type="ChEBI" id="CHEBI:37565"/>
    </ligand>
</feature>
<dbReference type="RefSeq" id="WP_152810275.1">
    <property type="nucleotide sequence ID" value="NZ_WHNW01000005.1"/>
</dbReference>
<comment type="function">
    <text evidence="4 6">Essential cell division protein that forms a contractile ring structure (Z ring) at the future cell division site. The regulation of the ring assembly controls the timing and the location of cell division. One of the functions of the FtsZ ring is to recruit other cell division proteins to the septum to produce a new cell wall between the dividing cells. Binds GTP and shows GTPase activity.</text>
</comment>
<dbReference type="GO" id="GO:0051258">
    <property type="term" value="P:protein polymerization"/>
    <property type="evidence" value="ECO:0007669"/>
    <property type="project" value="UniProtKB-UniRule"/>
</dbReference>
<feature type="compositionally biased region" description="Low complexity" evidence="7">
    <location>
        <begin position="330"/>
        <end position="342"/>
    </location>
</feature>
<comment type="subcellular location">
    <subcellularLocation>
        <location evidence="4">Cytoplasm</location>
    </subcellularLocation>
    <text evidence="4">Assembles at midcell at the inner surface of the cytoplasmic membrane.</text>
</comment>
<dbReference type="InParanoid" id="A0A6N7F0G7"/>
<evidence type="ECO:0000256" key="7">
    <source>
        <dbReference type="SAM" id="MobiDB-lite"/>
    </source>
</evidence>
<dbReference type="GO" id="GO:0003924">
    <property type="term" value="F:GTPase activity"/>
    <property type="evidence" value="ECO:0007669"/>
    <property type="project" value="UniProtKB-UniRule"/>
</dbReference>
<keyword evidence="4 6" id="KW-0132">Cell division</keyword>
<dbReference type="GO" id="GO:0000917">
    <property type="term" value="P:division septum assembly"/>
    <property type="evidence" value="ECO:0007669"/>
    <property type="project" value="UniProtKB-KW"/>
</dbReference>
<evidence type="ECO:0000256" key="1">
    <source>
        <dbReference type="ARBA" id="ARBA00009690"/>
    </source>
</evidence>
<keyword evidence="4 6" id="KW-0717">Septation</keyword>
<accession>A0A6N7F0G7</accession>
<evidence type="ECO:0000313" key="11">
    <source>
        <dbReference type="Proteomes" id="UP000471298"/>
    </source>
</evidence>
<reference evidence="10 11" key="1">
    <citation type="submission" date="2019-10" db="EMBL/GenBank/DDBJ databases">
        <title>Cardiobacteriales fam. a chemoheterotrophic member of the order Cardiobacteriales, and proposal of Cardiobacteriales fam. nov.</title>
        <authorList>
            <person name="Wang C."/>
        </authorList>
    </citation>
    <scope>NUCLEOTIDE SEQUENCE [LARGE SCALE GENOMIC DNA]</scope>
    <source>
        <strain evidence="10 11">ML27</strain>
    </source>
</reference>
<feature type="binding site" evidence="4">
    <location>
        <position position="142"/>
    </location>
    <ligand>
        <name>GTP</name>
        <dbReference type="ChEBI" id="CHEBI:37565"/>
    </ligand>
</feature>
<feature type="binding site" evidence="4">
    <location>
        <begin position="111"/>
        <end position="113"/>
    </location>
    <ligand>
        <name>GTP</name>
        <dbReference type="ChEBI" id="CHEBI:37565"/>
    </ligand>
</feature>
<dbReference type="Gene3D" id="3.40.50.1440">
    <property type="entry name" value="Tubulin/FtsZ, GTPase domain"/>
    <property type="match status" value="1"/>
</dbReference>
<feature type="binding site" evidence="4">
    <location>
        <position position="146"/>
    </location>
    <ligand>
        <name>GTP</name>
        <dbReference type="ChEBI" id="CHEBI:37565"/>
    </ligand>
</feature>
<evidence type="ECO:0000256" key="6">
    <source>
        <dbReference type="RuleBase" id="RU000631"/>
    </source>
</evidence>
<dbReference type="FunCoup" id="A0A6N7F0G7">
    <property type="interactions" value="468"/>
</dbReference>
<dbReference type="PROSITE" id="PS01134">
    <property type="entry name" value="FTSZ_1"/>
    <property type="match status" value="1"/>
</dbReference>
<dbReference type="InterPro" id="IPR045061">
    <property type="entry name" value="FtsZ/CetZ"/>
</dbReference>
<dbReference type="InterPro" id="IPR036525">
    <property type="entry name" value="Tubulin/FtsZ_GTPase_sf"/>
</dbReference>
<keyword evidence="4 6" id="KW-0131">Cell cycle</keyword>
<dbReference type="Pfam" id="PF00091">
    <property type="entry name" value="Tubulin"/>
    <property type="match status" value="1"/>
</dbReference>
<dbReference type="GO" id="GO:0032153">
    <property type="term" value="C:cell division site"/>
    <property type="evidence" value="ECO:0007669"/>
    <property type="project" value="UniProtKB-UniRule"/>
</dbReference>
<evidence type="ECO:0000256" key="3">
    <source>
        <dbReference type="ARBA" id="ARBA00023134"/>
    </source>
</evidence>
<feature type="domain" description="Tubulin/FtsZ 2-layer sandwich" evidence="9">
    <location>
        <begin position="210"/>
        <end position="328"/>
    </location>
</feature>
<organism evidence="10 11">
    <name type="scientific">Ostreibacterium oceani</name>
    <dbReference type="NCBI Taxonomy" id="2654998"/>
    <lineage>
        <taxon>Bacteria</taxon>
        <taxon>Pseudomonadati</taxon>
        <taxon>Pseudomonadota</taxon>
        <taxon>Gammaproteobacteria</taxon>
        <taxon>Cardiobacteriales</taxon>
        <taxon>Ostreibacteriaceae</taxon>
        <taxon>Ostreibacterium</taxon>
    </lineage>
</organism>
<dbReference type="InterPro" id="IPR020805">
    <property type="entry name" value="Cell_div_FtsZ_CS"/>
</dbReference>
<dbReference type="Gene3D" id="3.30.1330.20">
    <property type="entry name" value="Tubulin/FtsZ, C-terminal domain"/>
    <property type="match status" value="1"/>
</dbReference>
<feature type="domain" description="Tubulin/FtsZ GTPase" evidence="8">
    <location>
        <begin position="16"/>
        <end position="208"/>
    </location>
</feature>
<gene>
    <name evidence="4 10" type="primary">ftsZ</name>
    <name evidence="10" type="ORF">GCU85_05985</name>
</gene>
<dbReference type="SUPFAM" id="SSF52490">
    <property type="entry name" value="Tubulin nucleotide-binding domain-like"/>
    <property type="match status" value="1"/>
</dbReference>
<dbReference type="SMART" id="SM00864">
    <property type="entry name" value="Tubulin"/>
    <property type="match status" value="1"/>
</dbReference>
<dbReference type="GO" id="GO:0005525">
    <property type="term" value="F:GTP binding"/>
    <property type="evidence" value="ECO:0007669"/>
    <property type="project" value="UniProtKB-UniRule"/>
</dbReference>
<comment type="similarity">
    <text evidence="1 4 6">Belongs to the FtsZ family.</text>
</comment>